<dbReference type="Gene3D" id="1.20.1640.10">
    <property type="entry name" value="Multidrug efflux transporter AcrB transmembrane domain"/>
    <property type="match status" value="2"/>
</dbReference>
<proteinExistence type="inferred from homology"/>
<dbReference type="AlphaFoldDB" id="A0A1Y5F4Q7"/>
<feature type="transmembrane region" description="Helical" evidence="8">
    <location>
        <begin position="453"/>
        <end position="471"/>
    </location>
</feature>
<dbReference type="Proteomes" id="UP000196531">
    <property type="component" value="Unassembled WGS sequence"/>
</dbReference>
<evidence type="ECO:0000256" key="5">
    <source>
        <dbReference type="ARBA" id="ARBA00022692"/>
    </source>
</evidence>
<feature type="transmembrane region" description="Helical" evidence="8">
    <location>
        <begin position="483"/>
        <end position="506"/>
    </location>
</feature>
<dbReference type="GO" id="GO:0042910">
    <property type="term" value="F:xenobiotic transmembrane transporter activity"/>
    <property type="evidence" value="ECO:0007669"/>
    <property type="project" value="TreeGrafter"/>
</dbReference>
<evidence type="ECO:0000256" key="1">
    <source>
        <dbReference type="ARBA" id="ARBA00004651"/>
    </source>
</evidence>
<evidence type="ECO:0000313" key="10">
    <source>
        <dbReference type="Proteomes" id="UP000196531"/>
    </source>
</evidence>
<dbReference type="SUPFAM" id="SSF82714">
    <property type="entry name" value="Multidrug efflux transporter AcrB TolC docking domain, DN and DC subdomains"/>
    <property type="match status" value="2"/>
</dbReference>
<dbReference type="InterPro" id="IPR004763">
    <property type="entry name" value="CusA-like"/>
</dbReference>
<feature type="transmembrane region" description="Helical" evidence="8">
    <location>
        <begin position="929"/>
        <end position="953"/>
    </location>
</feature>
<dbReference type="PANTHER" id="PTHR32063">
    <property type="match status" value="1"/>
</dbReference>
<dbReference type="PANTHER" id="PTHR32063:SF24">
    <property type="entry name" value="CATION EFFLUX SYSTEM (ACRB_ACRD_ACRF FAMILY)"/>
    <property type="match status" value="1"/>
</dbReference>
<keyword evidence="5 8" id="KW-0812">Transmembrane</keyword>
<dbReference type="InterPro" id="IPR027463">
    <property type="entry name" value="AcrB_DN_DC_subdom"/>
</dbReference>
<accession>A0A1Y5F4Q7</accession>
<gene>
    <name evidence="9" type="ORF">A9Q84_16560</name>
</gene>
<keyword evidence="4" id="KW-1003">Cell membrane</keyword>
<dbReference type="Gene3D" id="3.30.70.1440">
    <property type="entry name" value="Multidrug efflux transporter AcrB pore domain"/>
    <property type="match status" value="1"/>
</dbReference>
<feature type="transmembrane region" description="Helical" evidence="8">
    <location>
        <begin position="394"/>
        <end position="413"/>
    </location>
</feature>
<evidence type="ECO:0000313" key="9">
    <source>
        <dbReference type="EMBL" id="OUR95444.1"/>
    </source>
</evidence>
<keyword evidence="3" id="KW-0813">Transport</keyword>
<protein>
    <recommendedName>
        <fullName evidence="11">CusA/CzcA family heavy metal efflux RND transporter</fullName>
    </recommendedName>
</protein>
<dbReference type="Pfam" id="PF00873">
    <property type="entry name" value="ACR_tran"/>
    <property type="match status" value="1"/>
</dbReference>
<evidence type="ECO:0000256" key="3">
    <source>
        <dbReference type="ARBA" id="ARBA00022448"/>
    </source>
</evidence>
<organism evidence="9 10">
    <name type="scientific">Halobacteriovorax marinus</name>
    <dbReference type="NCBI Taxonomy" id="97084"/>
    <lineage>
        <taxon>Bacteria</taxon>
        <taxon>Pseudomonadati</taxon>
        <taxon>Bdellovibrionota</taxon>
        <taxon>Bacteriovoracia</taxon>
        <taxon>Bacteriovoracales</taxon>
        <taxon>Halobacteriovoraceae</taxon>
        <taxon>Halobacteriovorax</taxon>
    </lineage>
</organism>
<dbReference type="InterPro" id="IPR001036">
    <property type="entry name" value="Acrflvin-R"/>
</dbReference>
<feature type="transmembrane region" description="Helical" evidence="8">
    <location>
        <begin position="1006"/>
        <end position="1033"/>
    </location>
</feature>
<name>A0A1Y5F4Q7_9BACT</name>
<dbReference type="GO" id="GO:0008324">
    <property type="term" value="F:monoatomic cation transmembrane transporter activity"/>
    <property type="evidence" value="ECO:0007669"/>
    <property type="project" value="InterPro"/>
</dbReference>
<feature type="transmembrane region" description="Helical" evidence="8">
    <location>
        <begin position="368"/>
        <end position="388"/>
    </location>
</feature>
<keyword evidence="6 8" id="KW-1133">Transmembrane helix</keyword>
<dbReference type="Gene3D" id="3.30.70.1320">
    <property type="entry name" value="Multidrug efflux transporter AcrB pore domain like"/>
    <property type="match status" value="1"/>
</dbReference>
<evidence type="ECO:0000256" key="4">
    <source>
        <dbReference type="ARBA" id="ARBA00022475"/>
    </source>
</evidence>
<dbReference type="SUPFAM" id="SSF82693">
    <property type="entry name" value="Multidrug efflux transporter AcrB pore domain, PN1, PN2, PC1 and PC2 subdomains"/>
    <property type="match status" value="2"/>
</dbReference>
<comment type="similarity">
    <text evidence="2">Belongs to the resistance-nodulation-cell division (RND) (TC 2.A.6) family.</text>
</comment>
<keyword evidence="7 8" id="KW-0472">Membrane</keyword>
<feature type="transmembrane region" description="Helical" evidence="8">
    <location>
        <begin position="978"/>
        <end position="1000"/>
    </location>
</feature>
<feature type="transmembrane region" description="Helical" evidence="8">
    <location>
        <begin position="877"/>
        <end position="896"/>
    </location>
</feature>
<evidence type="ECO:0000256" key="8">
    <source>
        <dbReference type="SAM" id="Phobius"/>
    </source>
</evidence>
<feature type="transmembrane region" description="Helical" evidence="8">
    <location>
        <begin position="344"/>
        <end position="361"/>
    </location>
</feature>
<reference evidence="10" key="1">
    <citation type="journal article" date="2017" name="Proc. Natl. Acad. Sci. U.S.A.">
        <title>Simulation of Deepwater Horizon oil plume reveals substrate specialization within a complex community of hydrocarbon-degraders.</title>
        <authorList>
            <person name="Hu P."/>
            <person name="Dubinsky E.A."/>
            <person name="Probst A.J."/>
            <person name="Wang J."/>
            <person name="Sieber C.M.K."/>
            <person name="Tom L.M."/>
            <person name="Gardinali P."/>
            <person name="Banfield J.F."/>
            <person name="Atlas R.M."/>
            <person name="Andersen G.L."/>
        </authorList>
    </citation>
    <scope>NUCLEOTIDE SEQUENCE [LARGE SCALE GENOMIC DNA]</scope>
</reference>
<feature type="transmembrane region" description="Helical" evidence="8">
    <location>
        <begin position="538"/>
        <end position="555"/>
    </location>
</feature>
<dbReference type="NCBIfam" id="TIGR00914">
    <property type="entry name" value="2A0601"/>
    <property type="match status" value="1"/>
</dbReference>
<dbReference type="PRINTS" id="PR00702">
    <property type="entry name" value="ACRIFLAVINRP"/>
</dbReference>
<dbReference type="Gene3D" id="3.30.2090.10">
    <property type="entry name" value="Multidrug efflux transporter AcrB TolC docking domain, DN and DC subdomains"/>
    <property type="match status" value="2"/>
</dbReference>
<evidence type="ECO:0000256" key="7">
    <source>
        <dbReference type="ARBA" id="ARBA00023136"/>
    </source>
</evidence>
<evidence type="ECO:0008006" key="11">
    <source>
        <dbReference type="Google" id="ProtNLM"/>
    </source>
</evidence>
<comment type="caution">
    <text evidence="9">The sequence shown here is derived from an EMBL/GenBank/DDBJ whole genome shotgun (WGS) entry which is preliminary data.</text>
</comment>
<sequence length="1044" mass="115006">MINKIIEFSVNNRMFVFMATLILLVFGVKSFQELSIDAVPDITNTQVQINTQVKGLVPEEVERMVTFPIEYSMNGMPGVETIRSISRYGISQVTVIFNEGTDIYRARQLAFEKLQGIELPAGVKPEMGPISTGLGEIFHYSVEAKVVEADSEKRLVQLMELRSIQDWFIKPRLLTVKGVTEVNTIGGYEKQFFIQPDMKKMSKYGIHFDDIESVIEKTNINVGGGYIQQTGEQLLVRGVGLLRGIKDIENVVVKRLSSYQVIKIKDIGTVKFDKEIRTGAATVNGEESIIGTAFMLLGENSRVVSQRVAGKLDEIKKDLPEWVELKVLYDRSNMVNATLGTVEHNLIMGAGLVMVFLMLLVGNMRAAIITSLMIPISLLMTFILMRWQNVSGNLMSLGALDFGIIVDGAVIVIENCVHRLQKRGKELGRELTRKEVKQLVIDAAIEIRSAAGFGELIVITVFIPLFALTGVEGKMFGPMATTFIMALASALILSFTVVPALAATFLSGKTRDKKPFLMGLAERIFSPALDKALQFKRVVLTIGIGSIVLGVFLFSRMGAEFIPQLDEGDFAIQFIRPANISTENSVALQRISEKVIGKFPQVKDVFARTGAAEVATDPMGVNISDSYIMLHDKENWPLDEKIKTKKDLIKEIKSKLELHVPGQVLMMTQPVELRFNELLEGTRAALSVKVYGDDLDKLIGYSKEVAEIVGNIEGAGEAESESKGKSPMLQYTPKMEELAQLGVTARPVLDAISTAIGGREVGHVYDGVKRFPIVTRLSEDQRKDVMIVRKLPVGISEGYTVPIEQVADIEFVQTFSAVSRENSQRRVAVLVNPETRDIESFVLKAQKEVEEKIDLPDGYFIEWGGTFKNLQSAKERLGVLVPMSLLLILAMLYAAFKNFAQVVLIFACAPMALIGGVLALNIMGMPFSISAGVGFIALSGISMLNGVVLVTYFNRLISDGKSPDDVVKEGAMTRLRPVLMTALTDIFGFLPMMFSAGLGAEVQKPLATVVVGGIISATILTLIVLPSLYRLFIKQMQPELMKKI</sequence>
<dbReference type="GO" id="GO:0005886">
    <property type="term" value="C:plasma membrane"/>
    <property type="evidence" value="ECO:0007669"/>
    <property type="project" value="UniProtKB-SubCell"/>
</dbReference>
<feature type="transmembrane region" description="Helical" evidence="8">
    <location>
        <begin position="903"/>
        <end position="923"/>
    </location>
</feature>
<dbReference type="EMBL" id="MAAO01000008">
    <property type="protein sequence ID" value="OUR95444.1"/>
    <property type="molecule type" value="Genomic_DNA"/>
</dbReference>
<evidence type="ECO:0000256" key="2">
    <source>
        <dbReference type="ARBA" id="ARBA00010942"/>
    </source>
</evidence>
<dbReference type="Gene3D" id="3.30.70.1430">
    <property type="entry name" value="Multidrug efflux transporter AcrB pore domain"/>
    <property type="match status" value="2"/>
</dbReference>
<dbReference type="SUPFAM" id="SSF82866">
    <property type="entry name" value="Multidrug efflux transporter AcrB transmembrane domain"/>
    <property type="match status" value="2"/>
</dbReference>
<evidence type="ECO:0000256" key="6">
    <source>
        <dbReference type="ARBA" id="ARBA00022989"/>
    </source>
</evidence>
<comment type="subcellular location">
    <subcellularLocation>
        <location evidence="1">Cell membrane</location>
        <topology evidence="1">Multi-pass membrane protein</topology>
    </subcellularLocation>
</comment>